<accession>A0A8J8BDI4</accession>
<reference evidence="2" key="1">
    <citation type="submission" date="2021-04" db="EMBL/GenBank/DDBJ databases">
        <title>Genome based classification of Actinospica acidithermotolerans sp. nov., an actinobacterium isolated from an Indonesian hot spring.</title>
        <authorList>
            <person name="Kusuma A.B."/>
            <person name="Putra K.E."/>
            <person name="Nafisah S."/>
            <person name="Loh J."/>
            <person name="Nouioui I."/>
            <person name="Goodfellow M."/>
        </authorList>
    </citation>
    <scope>NUCLEOTIDE SEQUENCE</scope>
    <source>
        <strain evidence="2">DSM 45618</strain>
    </source>
</reference>
<dbReference type="Pfam" id="PF04672">
    <property type="entry name" value="Methyltransf_19"/>
    <property type="match status" value="1"/>
</dbReference>
<keyword evidence="3" id="KW-1185">Reference proteome</keyword>
<evidence type="ECO:0000256" key="1">
    <source>
        <dbReference type="SAM" id="MobiDB-lite"/>
    </source>
</evidence>
<protein>
    <submittedName>
        <fullName evidence="2">SAM-dependent methyltransferase</fullName>
        <ecNumber evidence="2">2.1.1.-</ecNumber>
    </submittedName>
</protein>
<dbReference type="GO" id="GO:0032259">
    <property type="term" value="P:methylation"/>
    <property type="evidence" value="ECO:0007669"/>
    <property type="project" value="UniProtKB-KW"/>
</dbReference>
<dbReference type="EC" id="2.1.1.-" evidence="2"/>
<dbReference type="PIRSF" id="PIRSF017393">
    <property type="entry name" value="MTase_SAV2177"/>
    <property type="match status" value="1"/>
</dbReference>
<keyword evidence="2" id="KW-0489">Methyltransferase</keyword>
<name>A0A8J8BDI4_9ACTN</name>
<dbReference type="Proteomes" id="UP000677913">
    <property type="component" value="Unassembled WGS sequence"/>
</dbReference>
<dbReference type="Gene3D" id="3.40.50.150">
    <property type="entry name" value="Vaccinia Virus protein VP39"/>
    <property type="match status" value="1"/>
</dbReference>
<proteinExistence type="predicted"/>
<dbReference type="InterPro" id="IPR006764">
    <property type="entry name" value="SAM_dep_MeTrfase_SAV2177_type"/>
</dbReference>
<dbReference type="SUPFAM" id="SSF53335">
    <property type="entry name" value="S-adenosyl-L-methionine-dependent methyltransferases"/>
    <property type="match status" value="1"/>
</dbReference>
<feature type="region of interest" description="Disordered" evidence="1">
    <location>
        <begin position="1"/>
        <end position="25"/>
    </location>
</feature>
<dbReference type="AlphaFoldDB" id="A0A8J8BDI4"/>
<keyword evidence="2" id="KW-0808">Transferase</keyword>
<dbReference type="GO" id="GO:0008168">
    <property type="term" value="F:methyltransferase activity"/>
    <property type="evidence" value="ECO:0007669"/>
    <property type="project" value="UniProtKB-KW"/>
</dbReference>
<dbReference type="InterPro" id="IPR029063">
    <property type="entry name" value="SAM-dependent_MTases_sf"/>
</dbReference>
<organism evidence="2 3">
    <name type="scientific">Actinocrinis puniceicyclus</name>
    <dbReference type="NCBI Taxonomy" id="977794"/>
    <lineage>
        <taxon>Bacteria</taxon>
        <taxon>Bacillati</taxon>
        <taxon>Actinomycetota</taxon>
        <taxon>Actinomycetes</taxon>
        <taxon>Catenulisporales</taxon>
        <taxon>Actinospicaceae</taxon>
        <taxon>Actinocrinis</taxon>
    </lineage>
</organism>
<gene>
    <name evidence="2" type="ORF">KGA66_19720</name>
</gene>
<sequence>MAEGPSPWDQDLVPDWEPPQIDTSVPHPNRMYNYLIGGKDHFKADRDAAEALIKARPDTIITARAAESFTRRAVRKLAQDGIRQFLQMGAAITIANSNDQAAGRSAPDIRTFIYVADDPISLAHARALLVGRPGPPVIVVGGNFREPQDVLARPGLAGKLDFDEPIGLLLFGMLDFIASERRARRALDYLMGRVAPGSMAAFYHVIEVESEEVNNALDRTLAQDQIELTPRTAEHVRELVSGYEFVHPGLVPITDWHPDGTGPGTDMAERTAAIGGVIIKR</sequence>
<dbReference type="RefSeq" id="WP_211469646.1">
    <property type="nucleotide sequence ID" value="NZ_JAGSXH010000077.1"/>
</dbReference>
<evidence type="ECO:0000313" key="3">
    <source>
        <dbReference type="Proteomes" id="UP000677913"/>
    </source>
</evidence>
<evidence type="ECO:0000313" key="2">
    <source>
        <dbReference type="EMBL" id="MBS2965288.1"/>
    </source>
</evidence>
<comment type="caution">
    <text evidence="2">The sequence shown here is derived from an EMBL/GenBank/DDBJ whole genome shotgun (WGS) entry which is preliminary data.</text>
</comment>
<dbReference type="EMBL" id="JAGSXH010000077">
    <property type="protein sequence ID" value="MBS2965288.1"/>
    <property type="molecule type" value="Genomic_DNA"/>
</dbReference>